<dbReference type="GO" id="GO:0005737">
    <property type="term" value="C:cytoplasm"/>
    <property type="evidence" value="ECO:0007669"/>
    <property type="project" value="UniProtKB-SubCell"/>
</dbReference>
<keyword evidence="4" id="KW-1185">Reference proteome</keyword>
<dbReference type="AlphaFoldDB" id="A0AAX2ACL9"/>
<comment type="similarity">
    <text evidence="1 2">Belongs to the RTX toxin acyltransferase family.</text>
</comment>
<evidence type="ECO:0000313" key="4">
    <source>
        <dbReference type="Proteomes" id="UP000290092"/>
    </source>
</evidence>
<keyword evidence="2" id="KW-0963">Cytoplasm</keyword>
<evidence type="ECO:0000256" key="1">
    <source>
        <dbReference type="ARBA" id="ARBA00005686"/>
    </source>
</evidence>
<comment type="function">
    <text evidence="2">Involved in fatty acylation of protoxin at internal lysine residues, thereby converting it to the active toxin.</text>
</comment>
<dbReference type="GO" id="GO:0009404">
    <property type="term" value="P:toxin metabolic process"/>
    <property type="evidence" value="ECO:0007669"/>
    <property type="project" value="UniProtKB-UniRule"/>
</dbReference>
<evidence type="ECO:0000256" key="2">
    <source>
        <dbReference type="RuleBase" id="RU368102"/>
    </source>
</evidence>
<dbReference type="EC" id="2.3.1.-" evidence="2"/>
<keyword evidence="2" id="KW-0204">Cytolysis</keyword>
<dbReference type="Pfam" id="PF02794">
    <property type="entry name" value="HlyC"/>
    <property type="match status" value="1"/>
</dbReference>
<keyword evidence="2" id="KW-0808">Transferase</keyword>
<name>A0AAX2ACL9_9BACT</name>
<dbReference type="GO" id="GO:0016746">
    <property type="term" value="F:acyltransferase activity"/>
    <property type="evidence" value="ECO:0007669"/>
    <property type="project" value="UniProtKB-UniRule"/>
</dbReference>
<sequence length="144" mass="16554">MENKTFEMRAKLTEVLGEALLVVLNSNAHRLSFFVADLEWLLLPPLMKEQFRLYKDKDNKPVGLILWAYVNDEVDKRLQLGVGKLGLDDWNSGDNLWIIDLIAPLGGGDKMLEELKNSSFKGKKFKYQSVDKDGNRKIITENRE</sequence>
<proteinExistence type="inferred from homology"/>
<dbReference type="InterPro" id="IPR003996">
    <property type="entry name" value="RTX_toxin-activating_protC_bac"/>
</dbReference>
<protein>
    <recommendedName>
        <fullName evidence="2">RTX toxin-activating lysine-acyltransferase</fullName>
        <ecNumber evidence="2">2.3.1.-</ecNumber>
    </recommendedName>
</protein>
<comment type="subcellular location">
    <subcellularLocation>
        <location evidence="2">Cytoplasm</location>
    </subcellularLocation>
</comment>
<accession>A0AAX2ACL9</accession>
<dbReference type="RefSeq" id="WP_114842298.1">
    <property type="nucleotide sequence ID" value="NZ_CP031219.1"/>
</dbReference>
<keyword evidence="2" id="KW-0012">Acyltransferase</keyword>
<dbReference type="GO" id="GO:0031640">
    <property type="term" value="P:killing of cells of another organism"/>
    <property type="evidence" value="ECO:0007669"/>
    <property type="project" value="UniProtKB-KW"/>
</dbReference>
<organism evidence="3 4">
    <name type="scientific">Malaciobacter mytili LMG 24559</name>
    <dbReference type="NCBI Taxonomy" id="1032238"/>
    <lineage>
        <taxon>Bacteria</taxon>
        <taxon>Pseudomonadati</taxon>
        <taxon>Campylobacterota</taxon>
        <taxon>Epsilonproteobacteria</taxon>
        <taxon>Campylobacterales</taxon>
        <taxon>Arcobacteraceae</taxon>
        <taxon>Malaciobacter</taxon>
    </lineage>
</organism>
<dbReference type="KEGG" id="amyt:AMYT_1887"/>
<comment type="caution">
    <text evidence="3">The sequence shown here is derived from an EMBL/GenBank/DDBJ whole genome shotgun (WGS) entry which is preliminary data.</text>
</comment>
<dbReference type="EMBL" id="NXID01000053">
    <property type="protein sequence ID" value="RXK14754.1"/>
    <property type="molecule type" value="Genomic_DNA"/>
</dbReference>
<reference evidence="3 4" key="1">
    <citation type="submission" date="2017-09" db="EMBL/GenBank/DDBJ databases">
        <title>Genomics of the genus Arcobacter.</title>
        <authorList>
            <person name="Perez-Cataluna A."/>
            <person name="Figueras M.J."/>
            <person name="Salas-Masso N."/>
        </authorList>
    </citation>
    <scope>NUCLEOTIDE SEQUENCE [LARGE SCALE GENOMIC DNA]</scope>
    <source>
        <strain evidence="3 4">CECT 7386</strain>
    </source>
</reference>
<evidence type="ECO:0000313" key="3">
    <source>
        <dbReference type="EMBL" id="RXK14754.1"/>
    </source>
</evidence>
<gene>
    <name evidence="3" type="ORF">CP985_12370</name>
</gene>
<dbReference type="Proteomes" id="UP000290092">
    <property type="component" value="Unassembled WGS sequence"/>
</dbReference>